<proteinExistence type="inferred from homology"/>
<protein>
    <recommendedName>
        <fullName evidence="3">ATP-dependent RecD2 DNA helicase</fullName>
        <ecNumber evidence="3">5.6.2.3</ecNumber>
    </recommendedName>
    <alternativeName>
        <fullName evidence="3">DNA 5'-3' helicase subunit RecD2</fullName>
    </alternativeName>
</protein>
<comment type="similarity">
    <text evidence="3">Belongs to the RecD family. RecD2 subfamily.</text>
</comment>
<dbReference type="InterPro" id="IPR055446">
    <property type="entry name" value="RecD2_N_OB"/>
</dbReference>
<comment type="caution">
    <text evidence="5">The sequence shown here is derived from an EMBL/GenBank/DDBJ whole genome shotgun (WGS) entry which is preliminary data.</text>
</comment>
<dbReference type="CDD" id="cd18809">
    <property type="entry name" value="SF1_C_RecD"/>
    <property type="match status" value="1"/>
</dbReference>
<dbReference type="InterPro" id="IPR010994">
    <property type="entry name" value="RuvA_2-like"/>
</dbReference>
<dbReference type="GO" id="GO:0006310">
    <property type="term" value="P:DNA recombination"/>
    <property type="evidence" value="ECO:0007669"/>
    <property type="project" value="InterPro"/>
</dbReference>
<dbReference type="Gene3D" id="1.10.150.20">
    <property type="entry name" value="5' to 3' exonuclease, C-terminal subdomain"/>
    <property type="match status" value="1"/>
</dbReference>
<keyword evidence="3 5" id="KW-0347">Helicase</keyword>
<dbReference type="InterPro" id="IPR027417">
    <property type="entry name" value="P-loop_NTPase"/>
</dbReference>
<keyword evidence="3" id="KW-0378">Hydrolase</keyword>
<dbReference type="RefSeq" id="WP_119299051.1">
    <property type="nucleotide sequence ID" value="NZ_BHGK01000001.1"/>
</dbReference>
<name>A0A391P2A0_9FIRM</name>
<dbReference type="InterPro" id="IPR041451">
    <property type="entry name" value="RecD2_SH13"/>
</dbReference>
<dbReference type="Pfam" id="PF23139">
    <property type="entry name" value="OB_YrrC"/>
    <property type="match status" value="1"/>
</dbReference>
<feature type="binding site" evidence="3">
    <location>
        <begin position="342"/>
        <end position="346"/>
    </location>
    <ligand>
        <name>ATP</name>
        <dbReference type="ChEBI" id="CHEBI:30616"/>
    </ligand>
</feature>
<dbReference type="GO" id="GO:0043139">
    <property type="term" value="F:5'-3' DNA helicase activity"/>
    <property type="evidence" value="ECO:0007669"/>
    <property type="project" value="UniProtKB-UniRule"/>
</dbReference>
<dbReference type="Pfam" id="PF14490">
    <property type="entry name" value="HHH_RecD2"/>
    <property type="match status" value="1"/>
</dbReference>
<dbReference type="CDD" id="cd17933">
    <property type="entry name" value="DEXSc_RecD-like"/>
    <property type="match status" value="1"/>
</dbReference>
<dbReference type="GO" id="GO:0017116">
    <property type="term" value="F:single-stranded DNA helicase activity"/>
    <property type="evidence" value="ECO:0007669"/>
    <property type="project" value="TreeGrafter"/>
</dbReference>
<dbReference type="InterPro" id="IPR006345">
    <property type="entry name" value="RecD2"/>
</dbReference>
<comment type="catalytic activity">
    <reaction evidence="3">
        <text>ATP + H2O = ADP + phosphate + H(+)</text>
        <dbReference type="Rhea" id="RHEA:13065"/>
        <dbReference type="ChEBI" id="CHEBI:15377"/>
        <dbReference type="ChEBI" id="CHEBI:15378"/>
        <dbReference type="ChEBI" id="CHEBI:30616"/>
        <dbReference type="ChEBI" id="CHEBI:43474"/>
        <dbReference type="ChEBI" id="CHEBI:456216"/>
        <dbReference type="EC" id="5.6.2.3"/>
    </reaction>
</comment>
<evidence type="ECO:0000256" key="3">
    <source>
        <dbReference type="HAMAP-Rule" id="MF_01488"/>
    </source>
</evidence>
<evidence type="ECO:0000313" key="6">
    <source>
        <dbReference type="Proteomes" id="UP000265643"/>
    </source>
</evidence>
<feature type="domain" description="AAA+ ATPase" evidence="4">
    <location>
        <begin position="331"/>
        <end position="480"/>
    </location>
</feature>
<keyword evidence="3" id="KW-0413">Isomerase</keyword>
<evidence type="ECO:0000313" key="5">
    <source>
        <dbReference type="EMBL" id="GCA66106.1"/>
    </source>
</evidence>
<keyword evidence="3" id="KW-0238">DNA-binding</keyword>
<dbReference type="HAMAP" id="MF_01488">
    <property type="entry name" value="RecD2"/>
    <property type="match status" value="1"/>
</dbReference>
<dbReference type="SUPFAM" id="SSF52540">
    <property type="entry name" value="P-loop containing nucleoside triphosphate hydrolases"/>
    <property type="match status" value="1"/>
</dbReference>
<sequence>METIQGYIEHIVYRNEENGYTVFSLTNDDGEVTCVGSFPYIGEGELIEVSGEYTTHSLYGVQLKVSEHQIKEPEDLVSIERYLGSGAIKGVGPKMAGKIVKLFKEDTFRIIEEEPERLAEVKGISERKAREIASQLEEKREMRQVMIFLQKYGISITLAAKIYQYYGQKVYQILEENPYQIAEDIQGVGFKTADEIAMRGGIHMDSDFRIHSGLLYVLTQSTTEGHVYLPKESLFYRTSQLLGVGTERMEKHVMDLCIERKAVMKQVGDEVRVYASHYYYLELNTARMLCELDLAYEIDEQEAQRVIRQIEAEEKISLDDRQKEAVLESLRRGLFILTGGPGTGKTTTINTMIRIFEREGLDISLAAPTGRAAKRMTETSGYEAQTIHRLLEVSGSQEEESMGGFGRNQENPLEADVIIIDEMSMVDLPLMHALLTAICPGTRLILVGDQDQLPSVGPGSVLKDIITSERFPVIKLKKIFRQAGTSDIVLNAHRINEGEMVVPDNKSRDFFFLRRQDADIIIRVTIALIQEKLPKYIGEDASEIQVLTPMRKGLLGVERLNEFLQKYLNPASEKKAEKEIGSRLFRVGDKVMQTRNNYQLEWEIRTKYGLKVDEGQGIFNGDMGIVREINEYDETLEVEYDEHRMVKYPFDLVEELDLAYAITIHKSQGSEYPAVILPLLPGPRQLYNRSLLYTAVTRAKKCITIVGSEETFQDMIQNKSEQERYTSLAECIREV</sequence>
<dbReference type="Pfam" id="PF14520">
    <property type="entry name" value="HHH_5"/>
    <property type="match status" value="1"/>
</dbReference>
<dbReference type="Gene3D" id="3.40.50.300">
    <property type="entry name" value="P-loop containing nucleotide triphosphate hydrolases"/>
    <property type="match status" value="2"/>
</dbReference>
<dbReference type="Gene3D" id="1.10.10.2220">
    <property type="match status" value="1"/>
</dbReference>
<dbReference type="Proteomes" id="UP000265643">
    <property type="component" value="Unassembled WGS sequence"/>
</dbReference>
<dbReference type="Pfam" id="PF13538">
    <property type="entry name" value="UvrD_C_2"/>
    <property type="match status" value="1"/>
</dbReference>
<evidence type="ECO:0000259" key="4">
    <source>
        <dbReference type="SMART" id="SM00382"/>
    </source>
</evidence>
<dbReference type="Pfam" id="PF13245">
    <property type="entry name" value="AAA_19"/>
    <property type="match status" value="1"/>
</dbReference>
<dbReference type="GO" id="GO:0016887">
    <property type="term" value="F:ATP hydrolysis activity"/>
    <property type="evidence" value="ECO:0007669"/>
    <property type="project" value="RHEA"/>
</dbReference>
<organism evidence="5 6">
    <name type="scientific">Mediterraneibacter butyricigenes</name>
    <dbReference type="NCBI Taxonomy" id="2316025"/>
    <lineage>
        <taxon>Bacteria</taxon>
        <taxon>Bacillati</taxon>
        <taxon>Bacillota</taxon>
        <taxon>Clostridia</taxon>
        <taxon>Lachnospirales</taxon>
        <taxon>Lachnospiraceae</taxon>
        <taxon>Mediterraneibacter</taxon>
    </lineage>
</organism>
<evidence type="ECO:0000256" key="2">
    <source>
        <dbReference type="ARBA" id="ARBA00022840"/>
    </source>
</evidence>
<dbReference type="PANTHER" id="PTHR43788:SF6">
    <property type="entry name" value="DNA HELICASE B"/>
    <property type="match status" value="1"/>
</dbReference>
<dbReference type="EMBL" id="BHGK01000001">
    <property type="protein sequence ID" value="GCA66106.1"/>
    <property type="molecule type" value="Genomic_DNA"/>
</dbReference>
<dbReference type="InterPro" id="IPR003593">
    <property type="entry name" value="AAA+_ATPase"/>
</dbReference>
<dbReference type="PANTHER" id="PTHR43788">
    <property type="entry name" value="DNA2/NAM7 HELICASE FAMILY MEMBER"/>
    <property type="match status" value="1"/>
</dbReference>
<dbReference type="InterPro" id="IPR050534">
    <property type="entry name" value="Coronavir_polyprotein_1ab"/>
</dbReference>
<dbReference type="SUPFAM" id="SSF47781">
    <property type="entry name" value="RuvA domain 2-like"/>
    <property type="match status" value="1"/>
</dbReference>
<keyword evidence="6" id="KW-1185">Reference proteome</keyword>
<dbReference type="InterPro" id="IPR027785">
    <property type="entry name" value="UvrD-like_helicase_C"/>
</dbReference>
<comment type="function">
    <text evidence="3">DNA-dependent ATPase and ATP-dependent 5'-3' DNA helicase. Has no activity on blunt DNA or DNA with 3'-overhangs, requires at least 10 bases of 5'-ssDNA for helicase activity.</text>
</comment>
<keyword evidence="1 3" id="KW-0547">Nucleotide-binding</keyword>
<dbReference type="InterPro" id="IPR029493">
    <property type="entry name" value="RecD2-like_HHH"/>
</dbReference>
<dbReference type="GO" id="GO:0005524">
    <property type="term" value="F:ATP binding"/>
    <property type="evidence" value="ECO:0007669"/>
    <property type="project" value="UniProtKB-UniRule"/>
</dbReference>
<dbReference type="GO" id="GO:0003677">
    <property type="term" value="F:DNA binding"/>
    <property type="evidence" value="ECO:0007669"/>
    <property type="project" value="UniProtKB-UniRule"/>
</dbReference>
<gene>
    <name evidence="3 5" type="primary">recD2</name>
    <name evidence="5" type="ORF">KGMB01110_05420</name>
</gene>
<dbReference type="SMART" id="SM00382">
    <property type="entry name" value="AAA"/>
    <property type="match status" value="1"/>
</dbReference>
<dbReference type="EC" id="5.6.2.3" evidence="3"/>
<dbReference type="AlphaFoldDB" id="A0A391P2A0"/>
<dbReference type="GO" id="GO:0009338">
    <property type="term" value="C:exodeoxyribonuclease V complex"/>
    <property type="evidence" value="ECO:0007669"/>
    <property type="project" value="TreeGrafter"/>
</dbReference>
<dbReference type="Pfam" id="PF18335">
    <property type="entry name" value="SH3_13"/>
    <property type="match status" value="1"/>
</dbReference>
<keyword evidence="2 3" id="KW-0067">ATP-binding</keyword>
<accession>A0A391P2A0</accession>
<evidence type="ECO:0000256" key="1">
    <source>
        <dbReference type="ARBA" id="ARBA00022741"/>
    </source>
</evidence>
<reference evidence="6" key="1">
    <citation type="submission" date="2018-09" db="EMBL/GenBank/DDBJ databases">
        <title>Draft Genome Sequence of Mediterraneibacter sp. KCTC 15684.</title>
        <authorList>
            <person name="Kim J.S."/>
            <person name="Han K.I."/>
            <person name="Suh M.K."/>
            <person name="Lee K.C."/>
            <person name="Eom M.K."/>
            <person name="Lee J.H."/>
            <person name="Park S.H."/>
            <person name="Kang S.W."/>
            <person name="Park J.E."/>
            <person name="Oh B.S."/>
            <person name="Yu S.Y."/>
            <person name="Choi S.H."/>
            <person name="Lee D.H."/>
            <person name="Yoon H."/>
            <person name="Kim B."/>
            <person name="Yang S.J."/>
            <person name="Lee J.S."/>
        </authorList>
    </citation>
    <scope>NUCLEOTIDE SEQUENCE [LARGE SCALE GENOMIC DNA]</scope>
    <source>
        <strain evidence="6">KCTC 15684</strain>
    </source>
</reference>
<dbReference type="NCBIfam" id="TIGR01448">
    <property type="entry name" value="recD_rel"/>
    <property type="match status" value="1"/>
</dbReference>
<dbReference type="Gene3D" id="2.30.30.940">
    <property type="match status" value="1"/>
</dbReference>